<name>A0AAJ6NGI7_9GAMM</name>
<evidence type="ECO:0000256" key="1">
    <source>
        <dbReference type="SAM" id="Phobius"/>
    </source>
</evidence>
<feature type="transmembrane region" description="Helical" evidence="1">
    <location>
        <begin position="23"/>
        <end position="42"/>
    </location>
</feature>
<feature type="transmembrane region" description="Helical" evidence="1">
    <location>
        <begin position="83"/>
        <end position="102"/>
    </location>
</feature>
<evidence type="ECO:0000313" key="2">
    <source>
        <dbReference type="EMBL" id="WDZ49797.1"/>
    </source>
</evidence>
<dbReference type="Proteomes" id="UP001199528">
    <property type="component" value="Chromosome"/>
</dbReference>
<proteinExistence type="predicted"/>
<evidence type="ECO:0000313" key="3">
    <source>
        <dbReference type="Proteomes" id="UP001199528"/>
    </source>
</evidence>
<keyword evidence="1" id="KW-1133">Transmembrane helix</keyword>
<gene>
    <name evidence="2" type="ORF">LF296_10660</name>
</gene>
<protein>
    <submittedName>
        <fullName evidence="2">Uncharacterized protein</fullName>
    </submittedName>
</protein>
<organism evidence="2 3">
    <name type="scientific">Acinetobacter vivianii</name>
    <dbReference type="NCBI Taxonomy" id="1776742"/>
    <lineage>
        <taxon>Bacteria</taxon>
        <taxon>Pseudomonadati</taxon>
        <taxon>Pseudomonadota</taxon>
        <taxon>Gammaproteobacteria</taxon>
        <taxon>Moraxellales</taxon>
        <taxon>Moraxellaceae</taxon>
        <taxon>Acinetobacter</taxon>
    </lineage>
</organism>
<reference evidence="2" key="2">
    <citation type="submission" date="2023-02" db="EMBL/GenBank/DDBJ databases">
        <authorList>
            <person name="Huang Y."/>
            <person name="Zhang Y."/>
            <person name="Zhang T."/>
            <person name="Wang J."/>
        </authorList>
    </citation>
    <scope>NUCLEOTIDE SEQUENCE</scope>
    <source>
        <strain evidence="2">KJ-1</strain>
    </source>
</reference>
<keyword evidence="1" id="KW-0472">Membrane</keyword>
<dbReference type="AlphaFoldDB" id="A0AAJ6NGI7"/>
<accession>A0AAJ6NGI7</accession>
<dbReference type="EMBL" id="CP085083">
    <property type="protein sequence ID" value="WDZ49797.1"/>
    <property type="molecule type" value="Genomic_DNA"/>
</dbReference>
<reference evidence="2" key="1">
    <citation type="journal article" date="2022" name="Front Environ Sci">
        <title>Complete genome sequence analysis of a novel alkane-degrading bacterial strain, Acinetobacter vivianii KJ-1, and its diesel degradation ability.</title>
        <authorList>
            <person name="Zhang Y."/>
            <person name="Song F."/>
            <person name="Wang J."/>
            <person name="Zhao Q."/>
            <person name="Zheng L."/>
            <person name="Wang Z."/>
            <person name="Zhang X."/>
            <person name="Gao Y."/>
            <person name="Chen G."/>
            <person name="Huang Y."/>
        </authorList>
    </citation>
    <scope>NUCLEOTIDE SEQUENCE</scope>
    <source>
        <strain evidence="2">KJ-1</strain>
    </source>
</reference>
<dbReference type="RefSeq" id="WP_272654312.1">
    <property type="nucleotide sequence ID" value="NZ_CP085083.1"/>
</dbReference>
<dbReference type="KEGG" id="aviv:LF296_10660"/>
<keyword evidence="1" id="KW-0812">Transmembrane</keyword>
<sequence>MNSKELRIRLYGFDLYESKGMDVANIQAVITALIIISGQSFLNRKKALKFGVFDKRKHPLFPALDSNNAEYINNHYKKIIINIYWSTFFGVLMVAFLVILLMI</sequence>